<evidence type="ECO:0000313" key="2">
    <source>
        <dbReference type="Proteomes" id="UP000233769"/>
    </source>
</evidence>
<evidence type="ECO:0000313" key="1">
    <source>
        <dbReference type="EMBL" id="SOR31481.1"/>
    </source>
</evidence>
<dbReference type="EMBL" id="LT962688">
    <property type="protein sequence ID" value="SOR31481.1"/>
    <property type="molecule type" value="Genomic_DNA"/>
</dbReference>
<reference evidence="2" key="1">
    <citation type="submission" date="2017-10" db="EMBL/GenBank/DDBJ databases">
        <authorList>
            <person name="Regsiter A."/>
            <person name="William W."/>
        </authorList>
    </citation>
    <scope>NUCLEOTIDE SEQUENCE [LARGE SCALE GENOMIC DNA]</scope>
</reference>
<organism evidence="1 2">
    <name type="scientific">Methylorubrum extorquens</name>
    <name type="common">Methylobacterium dichloromethanicum</name>
    <name type="synonym">Methylobacterium extorquens</name>
    <dbReference type="NCBI Taxonomy" id="408"/>
    <lineage>
        <taxon>Bacteria</taxon>
        <taxon>Pseudomonadati</taxon>
        <taxon>Pseudomonadota</taxon>
        <taxon>Alphaproteobacteria</taxon>
        <taxon>Hyphomicrobiales</taxon>
        <taxon>Methylobacteriaceae</taxon>
        <taxon>Methylorubrum</taxon>
    </lineage>
</organism>
<dbReference type="Proteomes" id="UP000233769">
    <property type="component" value="Chromosome tk0001"/>
</dbReference>
<accession>A0A2N9AVV9</accession>
<name>A0A2N9AVV9_METEX</name>
<proteinExistence type="predicted"/>
<gene>
    <name evidence="1" type="ORF">TK0001_4896</name>
</gene>
<sequence>MPAAAILCLATVAPAPEWLVKRAEAGPGVKA</sequence>
<protein>
    <submittedName>
        <fullName evidence="1">Uncharacterized protein</fullName>
    </submittedName>
</protein>
<dbReference type="AlphaFoldDB" id="A0A2N9AVV9"/>